<dbReference type="GO" id="GO:0016020">
    <property type="term" value="C:membrane"/>
    <property type="evidence" value="ECO:0007669"/>
    <property type="project" value="UniProtKB-SubCell"/>
</dbReference>
<dbReference type="EMBL" id="JAGPYM010000001">
    <property type="protein sequence ID" value="KAH6899810.1"/>
    <property type="molecule type" value="Genomic_DNA"/>
</dbReference>
<dbReference type="OrthoDB" id="6612291at2759"/>
<feature type="transmembrane region" description="Helical" evidence="6">
    <location>
        <begin position="416"/>
        <end position="436"/>
    </location>
</feature>
<sequence>MTDAVSKAEKVGAEHLDAVDNDLAHLANQEEHELTKWESIKKYPLAVAWSVFAVWCVLLVSFENQAAGNIISVPKFREDFGHEVDGSYVLYAKWQSAFQGAPVASGVVGALGCGTIADWLGRRAVIIICLVIAYAAITMEFVATTNELFFGGKFLNGFSVGALASVTVSYIGEVRIKRTIDLELVLTCLRSPPWLFVACLPASRVSPTLSVSLVVALVVNETGNYDSHWAYRAVFCAQYGFAVVATLFVPFMPESPWWLASRGKQDKAIKALARLSSRGEEGEKRLAAINKTLEEIKQETEGATYMECFRKSNLRRTIISIGPLCIQSLCGITFVASYGTYYMQLAGYSTPESFKLQIVQQVISLIGNVMSWYLVDRMGRRSLTFWGLFVLTIILWLTGGLAVAATAGAIKGTVAMILIYCWWYNVTIGATAYTVLTEVSTSRLRVKTVAIGLAAQNLLNMMWSFVLPYLFNPDKANLGAKLAFIFGGLAILSLVFLWFNLPETAGRTYEELDEMFMKGVPSRAFKGYKTDAETNGEAVKTVYNAEAKQIDN</sequence>
<dbReference type="Proteomes" id="UP000777438">
    <property type="component" value="Unassembled WGS sequence"/>
</dbReference>
<reference evidence="8 9" key="1">
    <citation type="journal article" date="2021" name="Nat. Commun.">
        <title>Genetic determinants of endophytism in the Arabidopsis root mycobiome.</title>
        <authorList>
            <person name="Mesny F."/>
            <person name="Miyauchi S."/>
            <person name="Thiergart T."/>
            <person name="Pickel B."/>
            <person name="Atanasova L."/>
            <person name="Karlsson M."/>
            <person name="Huettel B."/>
            <person name="Barry K.W."/>
            <person name="Haridas S."/>
            <person name="Chen C."/>
            <person name="Bauer D."/>
            <person name="Andreopoulos W."/>
            <person name="Pangilinan J."/>
            <person name="LaButti K."/>
            <person name="Riley R."/>
            <person name="Lipzen A."/>
            <person name="Clum A."/>
            <person name="Drula E."/>
            <person name="Henrissat B."/>
            <person name="Kohler A."/>
            <person name="Grigoriev I.V."/>
            <person name="Martin F.M."/>
            <person name="Hacquard S."/>
        </authorList>
    </citation>
    <scope>NUCLEOTIDE SEQUENCE [LARGE SCALE GENOMIC DNA]</scope>
    <source>
        <strain evidence="8 9">MPI-CAGE-CH-0241</strain>
    </source>
</reference>
<dbReference type="InterPro" id="IPR050360">
    <property type="entry name" value="MFS_Sugar_Transporters"/>
</dbReference>
<comment type="caution">
    <text evidence="8">The sequence shown here is derived from an EMBL/GenBank/DDBJ whole genome shotgun (WGS) entry which is preliminary data.</text>
</comment>
<evidence type="ECO:0000256" key="4">
    <source>
        <dbReference type="ARBA" id="ARBA00022989"/>
    </source>
</evidence>
<comment type="subcellular location">
    <subcellularLocation>
        <location evidence="1">Membrane</location>
        <topology evidence="1">Multi-pass membrane protein</topology>
    </subcellularLocation>
</comment>
<proteinExistence type="inferred from homology"/>
<feature type="transmembrane region" description="Helical" evidence="6">
    <location>
        <begin position="124"/>
        <end position="142"/>
    </location>
</feature>
<organism evidence="8 9">
    <name type="scientific">Thelonectria olida</name>
    <dbReference type="NCBI Taxonomy" id="1576542"/>
    <lineage>
        <taxon>Eukaryota</taxon>
        <taxon>Fungi</taxon>
        <taxon>Dikarya</taxon>
        <taxon>Ascomycota</taxon>
        <taxon>Pezizomycotina</taxon>
        <taxon>Sordariomycetes</taxon>
        <taxon>Hypocreomycetidae</taxon>
        <taxon>Hypocreales</taxon>
        <taxon>Nectriaceae</taxon>
        <taxon>Thelonectria</taxon>
    </lineage>
</organism>
<keyword evidence="3 6" id="KW-0812">Transmembrane</keyword>
<comment type="similarity">
    <text evidence="2">Belongs to the major facilitator superfamily. Sugar transporter (TC 2.A.1.1) family.</text>
</comment>
<dbReference type="PANTHER" id="PTHR48022">
    <property type="entry name" value="PLASTIDIC GLUCOSE TRANSPORTER 4"/>
    <property type="match status" value="1"/>
</dbReference>
<feature type="transmembrane region" description="Helical" evidence="6">
    <location>
        <begin position="43"/>
        <end position="62"/>
    </location>
</feature>
<feature type="transmembrane region" description="Helical" evidence="6">
    <location>
        <begin position="318"/>
        <end position="338"/>
    </location>
</feature>
<dbReference type="Pfam" id="PF00083">
    <property type="entry name" value="Sugar_tr"/>
    <property type="match status" value="2"/>
</dbReference>
<evidence type="ECO:0000256" key="3">
    <source>
        <dbReference type="ARBA" id="ARBA00022692"/>
    </source>
</evidence>
<evidence type="ECO:0000256" key="5">
    <source>
        <dbReference type="ARBA" id="ARBA00023136"/>
    </source>
</evidence>
<dbReference type="Gene3D" id="1.20.1250.20">
    <property type="entry name" value="MFS general substrate transporter like domains"/>
    <property type="match status" value="1"/>
</dbReference>
<evidence type="ECO:0000256" key="1">
    <source>
        <dbReference type="ARBA" id="ARBA00004141"/>
    </source>
</evidence>
<feature type="transmembrane region" description="Helical" evidence="6">
    <location>
        <begin position="387"/>
        <end position="410"/>
    </location>
</feature>
<gene>
    <name evidence="8" type="ORF">B0T10DRAFT_524894</name>
</gene>
<keyword evidence="5 6" id="KW-0472">Membrane</keyword>
<evidence type="ECO:0000256" key="2">
    <source>
        <dbReference type="ARBA" id="ARBA00010992"/>
    </source>
</evidence>
<accession>A0A9P9AWJ3</accession>
<dbReference type="PROSITE" id="PS50850">
    <property type="entry name" value="MFS"/>
    <property type="match status" value="1"/>
</dbReference>
<dbReference type="AlphaFoldDB" id="A0A9P9AWJ3"/>
<dbReference type="InterPro" id="IPR020846">
    <property type="entry name" value="MFS_dom"/>
</dbReference>
<evidence type="ECO:0000259" key="7">
    <source>
        <dbReference type="PROSITE" id="PS50850"/>
    </source>
</evidence>
<keyword evidence="9" id="KW-1185">Reference proteome</keyword>
<feature type="transmembrane region" description="Helical" evidence="6">
    <location>
        <begin position="358"/>
        <end position="375"/>
    </location>
</feature>
<name>A0A9P9AWJ3_9HYPO</name>
<dbReference type="FunFam" id="1.20.1250.20:FF:000078">
    <property type="entry name" value="MFS maltose transporter, putative"/>
    <property type="match status" value="1"/>
</dbReference>
<keyword evidence="4 6" id="KW-1133">Transmembrane helix</keyword>
<evidence type="ECO:0000313" key="9">
    <source>
        <dbReference type="Proteomes" id="UP000777438"/>
    </source>
</evidence>
<feature type="transmembrane region" description="Helical" evidence="6">
    <location>
        <begin position="97"/>
        <end position="117"/>
    </location>
</feature>
<protein>
    <recommendedName>
        <fullName evidence="7">Major facilitator superfamily (MFS) profile domain-containing protein</fullName>
    </recommendedName>
</protein>
<dbReference type="InterPro" id="IPR005828">
    <property type="entry name" value="MFS_sugar_transport-like"/>
</dbReference>
<feature type="transmembrane region" description="Helical" evidence="6">
    <location>
        <begin position="482"/>
        <end position="501"/>
    </location>
</feature>
<evidence type="ECO:0000256" key="6">
    <source>
        <dbReference type="SAM" id="Phobius"/>
    </source>
</evidence>
<dbReference type="InterPro" id="IPR036259">
    <property type="entry name" value="MFS_trans_sf"/>
</dbReference>
<feature type="transmembrane region" description="Helical" evidence="6">
    <location>
        <begin position="154"/>
        <end position="172"/>
    </location>
</feature>
<feature type="transmembrane region" description="Helical" evidence="6">
    <location>
        <begin position="448"/>
        <end position="470"/>
    </location>
</feature>
<dbReference type="PANTHER" id="PTHR48022:SF22">
    <property type="entry name" value="MAJOR FACILITATOR SUPERFAMILY (MFS) PROFILE DOMAIN-CONTAINING PROTEIN"/>
    <property type="match status" value="1"/>
</dbReference>
<dbReference type="SUPFAM" id="SSF103473">
    <property type="entry name" value="MFS general substrate transporter"/>
    <property type="match status" value="1"/>
</dbReference>
<feature type="domain" description="Major facilitator superfamily (MFS) profile" evidence="7">
    <location>
        <begin position="49"/>
        <end position="505"/>
    </location>
</feature>
<dbReference type="GO" id="GO:0005351">
    <property type="term" value="F:carbohydrate:proton symporter activity"/>
    <property type="evidence" value="ECO:0007669"/>
    <property type="project" value="TreeGrafter"/>
</dbReference>
<evidence type="ECO:0000313" key="8">
    <source>
        <dbReference type="EMBL" id="KAH6899810.1"/>
    </source>
</evidence>